<gene>
    <name evidence="2" type="ORF">SAMN05421788_101748</name>
</gene>
<dbReference type="OrthoDB" id="1186563at2"/>
<protein>
    <submittedName>
        <fullName evidence="2">Type IX secretion system membrane protein, PorP/SprF family</fullName>
    </submittedName>
</protein>
<feature type="signal peptide" evidence="1">
    <location>
        <begin position="1"/>
        <end position="23"/>
    </location>
</feature>
<reference evidence="3" key="1">
    <citation type="submission" date="2017-01" db="EMBL/GenBank/DDBJ databases">
        <authorList>
            <person name="Varghese N."/>
            <person name="Submissions S."/>
        </authorList>
    </citation>
    <scope>NUCLEOTIDE SEQUENCE [LARGE SCALE GENOMIC DNA]</scope>
    <source>
        <strain evidence="3">DSM 21054</strain>
    </source>
</reference>
<dbReference type="NCBIfam" id="TIGR03519">
    <property type="entry name" value="T9SS_PorP_fam"/>
    <property type="match status" value="1"/>
</dbReference>
<keyword evidence="3" id="KW-1185">Reference proteome</keyword>
<keyword evidence="1" id="KW-0732">Signal</keyword>
<dbReference type="EMBL" id="FTOR01000001">
    <property type="protein sequence ID" value="SIS70888.1"/>
    <property type="molecule type" value="Genomic_DNA"/>
</dbReference>
<dbReference type="STRING" id="477680.SAMN05421788_101748"/>
<evidence type="ECO:0000313" key="3">
    <source>
        <dbReference type="Proteomes" id="UP000186917"/>
    </source>
</evidence>
<evidence type="ECO:0000313" key="2">
    <source>
        <dbReference type="EMBL" id="SIS70888.1"/>
    </source>
</evidence>
<dbReference type="KEGG" id="fln:FLA_5356"/>
<feature type="chain" id="PRO_5030023252" evidence="1">
    <location>
        <begin position="24"/>
        <end position="333"/>
    </location>
</feature>
<sequence>MKTGIRILLIIVTSGMMVVKAAAQVDPHFTQYYVHPAWLNPALTGMFEGEYRASAIYRNQWSNLSNPFSTIGASVEVPTNKNLNVGVSLINQRAGDGGYTYTTGYGNVSYTGLRFGKGNFQRIAIGLQAGFIQRKFNPSKMIFDDQWNPATGGLKPTQEAISNPSATAFDAGAGVLYFDATPGKRANVFAGFSASHINQPENRFGGVSNEKMKIRYTVHGGVKLVASEVLTITPHILYLRQNNAEEKMAGAYAQLKATTTTDLLLGVNYRVKDAFGFQAGFNYNNMVFSASYDVNVSDLGKMARGANSFEIGLTFTGIKKTKTPEVEFVCPRL</sequence>
<dbReference type="Pfam" id="PF11751">
    <property type="entry name" value="PorP_SprF"/>
    <property type="match status" value="1"/>
</dbReference>
<organism evidence="2 3">
    <name type="scientific">Filimonas lacunae</name>
    <dbReference type="NCBI Taxonomy" id="477680"/>
    <lineage>
        <taxon>Bacteria</taxon>
        <taxon>Pseudomonadati</taxon>
        <taxon>Bacteroidota</taxon>
        <taxon>Chitinophagia</taxon>
        <taxon>Chitinophagales</taxon>
        <taxon>Chitinophagaceae</taxon>
        <taxon>Filimonas</taxon>
    </lineage>
</organism>
<dbReference type="AlphaFoldDB" id="A0A173MPM2"/>
<name>A0A173MPM2_9BACT</name>
<dbReference type="Proteomes" id="UP000186917">
    <property type="component" value="Unassembled WGS sequence"/>
</dbReference>
<proteinExistence type="predicted"/>
<dbReference type="RefSeq" id="WP_076375769.1">
    <property type="nucleotide sequence ID" value="NZ_AP017422.1"/>
</dbReference>
<evidence type="ECO:0000256" key="1">
    <source>
        <dbReference type="SAM" id="SignalP"/>
    </source>
</evidence>
<accession>A0A173MPM2</accession>
<dbReference type="InterPro" id="IPR019861">
    <property type="entry name" value="PorP/SprF_Bacteroidetes"/>
</dbReference>